<evidence type="ECO:0000313" key="2">
    <source>
        <dbReference type="EMBL" id="GIL51362.1"/>
    </source>
</evidence>
<reference evidence="2" key="1">
    <citation type="journal article" date="2021" name="Proc. Natl. Acad. Sci. U.S.A.">
        <title>Three genomes in the algal genus Volvox reveal the fate of a haploid sex-determining region after a transition to homothallism.</title>
        <authorList>
            <person name="Yamamoto K."/>
            <person name="Hamaji T."/>
            <person name="Kawai-Toyooka H."/>
            <person name="Matsuzaki R."/>
            <person name="Takahashi F."/>
            <person name="Nishimura Y."/>
            <person name="Kawachi M."/>
            <person name="Noguchi H."/>
            <person name="Minakuchi Y."/>
            <person name="Umen J.G."/>
            <person name="Toyoda A."/>
            <person name="Nozaki H."/>
        </authorList>
    </citation>
    <scope>NUCLEOTIDE SEQUENCE</scope>
    <source>
        <strain evidence="2">NIES-3780</strain>
    </source>
</reference>
<comment type="caution">
    <text evidence="2">The sequence shown here is derived from an EMBL/GenBank/DDBJ whole genome shotgun (WGS) entry which is preliminary data.</text>
</comment>
<feature type="non-terminal residue" evidence="2">
    <location>
        <position position="183"/>
    </location>
</feature>
<evidence type="ECO:0000256" key="1">
    <source>
        <dbReference type="SAM" id="MobiDB-lite"/>
    </source>
</evidence>
<protein>
    <submittedName>
        <fullName evidence="2">Uncharacterized protein</fullName>
    </submittedName>
</protein>
<dbReference type="AlphaFoldDB" id="A0A8J4B073"/>
<evidence type="ECO:0000313" key="3">
    <source>
        <dbReference type="Proteomes" id="UP000747399"/>
    </source>
</evidence>
<accession>A0A8J4B073</accession>
<feature type="region of interest" description="Disordered" evidence="1">
    <location>
        <begin position="107"/>
        <end position="130"/>
    </location>
</feature>
<sequence>TVSAMAIGANFSSKDIDIVKPHDYGCDCSRYHSAPVVKITNGLCQNPPAGTGSTTSNVPVICKAATTQAPYLGARPILYATSGKSLSITMAPIAPAVSASLYPSLSARSRRTTPGSRRATNTGARASVSTCSMPSNSKLCTGLVTRGRSGTSSKERPPLAPAVAATAATAAPLLGSSCARLRG</sequence>
<gene>
    <name evidence="2" type="ORF">Vafri_7362</name>
</gene>
<dbReference type="EMBL" id="BNCO01000010">
    <property type="protein sequence ID" value="GIL51362.1"/>
    <property type="molecule type" value="Genomic_DNA"/>
</dbReference>
<organism evidence="2 3">
    <name type="scientific">Volvox africanus</name>
    <dbReference type="NCBI Taxonomy" id="51714"/>
    <lineage>
        <taxon>Eukaryota</taxon>
        <taxon>Viridiplantae</taxon>
        <taxon>Chlorophyta</taxon>
        <taxon>core chlorophytes</taxon>
        <taxon>Chlorophyceae</taxon>
        <taxon>CS clade</taxon>
        <taxon>Chlamydomonadales</taxon>
        <taxon>Volvocaceae</taxon>
        <taxon>Volvox</taxon>
    </lineage>
</organism>
<feature type="non-terminal residue" evidence="2">
    <location>
        <position position="1"/>
    </location>
</feature>
<name>A0A8J4B073_9CHLO</name>
<dbReference type="Proteomes" id="UP000747399">
    <property type="component" value="Unassembled WGS sequence"/>
</dbReference>
<keyword evidence="3" id="KW-1185">Reference proteome</keyword>
<proteinExistence type="predicted"/>